<evidence type="ECO:0000256" key="2">
    <source>
        <dbReference type="SAM" id="MobiDB-lite"/>
    </source>
</evidence>
<evidence type="ECO:0000259" key="4">
    <source>
        <dbReference type="PROSITE" id="PS50011"/>
    </source>
</evidence>
<feature type="region of interest" description="Disordered" evidence="2">
    <location>
        <begin position="380"/>
        <end position="400"/>
    </location>
</feature>
<evidence type="ECO:0000256" key="3">
    <source>
        <dbReference type="SAM" id="Phobius"/>
    </source>
</evidence>
<dbReference type="InterPro" id="IPR008979">
    <property type="entry name" value="Galactose-bd-like_sf"/>
</dbReference>
<dbReference type="SUPFAM" id="SSF56112">
    <property type="entry name" value="Protein kinase-like (PK-like)"/>
    <property type="match status" value="1"/>
</dbReference>
<dbReference type="Gene3D" id="1.10.510.10">
    <property type="entry name" value="Transferase(Phosphotransferase) domain 1"/>
    <property type="match status" value="1"/>
</dbReference>
<keyword evidence="3" id="KW-0472">Membrane</keyword>
<keyword evidence="6" id="KW-1185">Reference proteome</keyword>
<organism evidence="5 6">
    <name type="scientific">Allonocardiopsis opalescens</name>
    <dbReference type="NCBI Taxonomy" id="1144618"/>
    <lineage>
        <taxon>Bacteria</taxon>
        <taxon>Bacillati</taxon>
        <taxon>Actinomycetota</taxon>
        <taxon>Actinomycetes</taxon>
        <taxon>Streptosporangiales</taxon>
        <taxon>Allonocardiopsis</taxon>
    </lineage>
</organism>
<feature type="transmembrane region" description="Helical" evidence="3">
    <location>
        <begin position="320"/>
        <end position="340"/>
    </location>
</feature>
<dbReference type="Proteomes" id="UP000237846">
    <property type="component" value="Unassembled WGS sequence"/>
</dbReference>
<dbReference type="GO" id="GO:0005524">
    <property type="term" value="F:ATP binding"/>
    <property type="evidence" value="ECO:0007669"/>
    <property type="project" value="InterPro"/>
</dbReference>
<dbReference type="InterPro" id="IPR000719">
    <property type="entry name" value="Prot_kinase_dom"/>
</dbReference>
<keyword evidence="3" id="KW-1133">Transmembrane helix</keyword>
<feature type="region of interest" description="Disordered" evidence="2">
    <location>
        <begin position="289"/>
        <end position="312"/>
    </location>
</feature>
<dbReference type="CDD" id="cd13973">
    <property type="entry name" value="PK_MviN-like"/>
    <property type="match status" value="1"/>
</dbReference>
<name>A0A2T0Q6X2_9ACTN</name>
<dbReference type="Gene3D" id="3.30.200.20">
    <property type="entry name" value="Phosphorylase Kinase, domain 1"/>
    <property type="match status" value="1"/>
</dbReference>
<dbReference type="AlphaFoldDB" id="A0A2T0Q6X2"/>
<evidence type="ECO:0000256" key="1">
    <source>
        <dbReference type="ARBA" id="ARBA00023170"/>
    </source>
</evidence>
<dbReference type="InterPro" id="IPR011009">
    <property type="entry name" value="Kinase-like_dom_sf"/>
</dbReference>
<feature type="domain" description="Protein kinase" evidence="4">
    <location>
        <begin position="16"/>
        <end position="317"/>
    </location>
</feature>
<reference evidence="5 6" key="1">
    <citation type="submission" date="2018-03" db="EMBL/GenBank/DDBJ databases">
        <title>Genomic Encyclopedia of Archaeal and Bacterial Type Strains, Phase II (KMG-II): from individual species to whole genera.</title>
        <authorList>
            <person name="Goeker M."/>
        </authorList>
    </citation>
    <scope>NUCLEOTIDE SEQUENCE [LARGE SCALE GENOMIC DNA]</scope>
    <source>
        <strain evidence="5 6">DSM 45601</strain>
    </source>
</reference>
<gene>
    <name evidence="5" type="ORF">CLV72_103163</name>
</gene>
<dbReference type="GO" id="GO:0004672">
    <property type="term" value="F:protein kinase activity"/>
    <property type="evidence" value="ECO:0007669"/>
    <property type="project" value="InterPro"/>
</dbReference>
<keyword evidence="3" id="KW-0812">Transmembrane</keyword>
<evidence type="ECO:0000313" key="6">
    <source>
        <dbReference type="Proteomes" id="UP000237846"/>
    </source>
</evidence>
<accession>A0A2T0Q6X2</accession>
<keyword evidence="1" id="KW-0675">Receptor</keyword>
<comment type="caution">
    <text evidence="5">The sequence shown here is derived from an EMBL/GenBank/DDBJ whole genome shotgun (WGS) entry which is preliminary data.</text>
</comment>
<dbReference type="Gene3D" id="2.60.120.260">
    <property type="entry name" value="Galactose-binding domain-like"/>
    <property type="match status" value="1"/>
</dbReference>
<proteinExistence type="predicted"/>
<dbReference type="RefSeq" id="WP_106244206.1">
    <property type="nucleotide sequence ID" value="NZ_PVZC01000003.1"/>
</dbReference>
<dbReference type="SUPFAM" id="SSF49785">
    <property type="entry name" value="Galactose-binding domain-like"/>
    <property type="match status" value="1"/>
</dbReference>
<protein>
    <recommendedName>
        <fullName evidence="4">Protein kinase domain-containing protein</fullName>
    </recommendedName>
</protein>
<evidence type="ECO:0000313" key="5">
    <source>
        <dbReference type="EMBL" id="PRX99562.1"/>
    </source>
</evidence>
<dbReference type="PROSITE" id="PS50011">
    <property type="entry name" value="PROTEIN_KINASE_DOM"/>
    <property type="match status" value="1"/>
</dbReference>
<sequence>MSAFTFEPGTRLDGRYLLKGRVTDSGGAALWEAIDETLARPVAVRTFHPQFPRIRDVVMAARATSRLTDSRVTRIFDANDGAAGGDVAYVVEEWVSGQHLGELVADGPLEAEHAAALVSEAAEALAAAHAAGLYHLHLSPSQLFWTNSGTLKVMGVGVEAALVGGQVADPGRTDAQGLGRLLYAALTGRWPGPDPTMLPPAPVFGGQVAAPRQVSPDVPMELDAITCRAAFQTPQRGRAPLAAPSEVAAALLDVPRAIPVPEVHVAAPALAAAPPADTMIGRYDRYEDLLPPVRRDPPSGPPRSGRGRRAAAPEPMVNRALVAVIVIVVVAAVGVGGWLIGRAASAPGGPLGPEPSTSPTDTAPEIEQLAVSAASTLDMVGSEGTDNESAPNAIDGDPATSWQTQWYTTADFGRLKDGVGLVLDMGAPVSVAEIDVVLADVTGAEFDVMIGDQPDIAALETVGSSAGPGGEVPFELDEPVEGRYVVLWFTQLPPDNDENFRVHVNEVELRGNS</sequence>
<dbReference type="EMBL" id="PVZC01000003">
    <property type="protein sequence ID" value="PRX99562.1"/>
    <property type="molecule type" value="Genomic_DNA"/>
</dbReference>